<dbReference type="OrthoDB" id="1684493at2"/>
<dbReference type="AlphaFoldDB" id="A0A060M5Z2"/>
<dbReference type="InterPro" id="IPR036638">
    <property type="entry name" value="HLH_DNA-bd_sf"/>
</dbReference>
<proteinExistence type="predicted"/>
<reference evidence="1 2" key="1">
    <citation type="journal article" date="2014" name="Gene">
        <title>A comparative genomic analysis of the alkalitolerant soil bacterium Bacillus lehensis G1.</title>
        <authorList>
            <person name="Noor Y.M."/>
            <person name="Samsulrizal N.H."/>
            <person name="Jema'on N.A."/>
            <person name="Low K.O."/>
            <person name="Ramli A.N."/>
            <person name="Alias N.I."/>
            <person name="Damis S.I."/>
            <person name="Fuzi S.F."/>
            <person name="Isa M.N."/>
            <person name="Murad A.M."/>
            <person name="Raih M.F."/>
            <person name="Bakar F.D."/>
            <person name="Najimudin N."/>
            <person name="Mahadi N.M."/>
            <person name="Illias R.M."/>
        </authorList>
    </citation>
    <scope>NUCLEOTIDE SEQUENCE [LARGE SCALE GENOMIC DNA]</scope>
    <source>
        <strain evidence="1 2">G1</strain>
    </source>
</reference>
<dbReference type="STRING" id="1246626.BleG1_2930"/>
<dbReference type="InterPro" id="IPR018540">
    <property type="entry name" value="Spo0E-like"/>
</dbReference>
<evidence type="ECO:0000313" key="1">
    <source>
        <dbReference type="EMBL" id="AIC95494.1"/>
    </source>
</evidence>
<keyword evidence="2" id="KW-1185">Reference proteome</keyword>
<dbReference type="SUPFAM" id="SSF140500">
    <property type="entry name" value="BAS1536-like"/>
    <property type="match status" value="1"/>
</dbReference>
<dbReference type="PATRIC" id="fig|1246626.3.peg.2919"/>
<dbReference type="GO" id="GO:0046983">
    <property type="term" value="F:protein dimerization activity"/>
    <property type="evidence" value="ECO:0007669"/>
    <property type="project" value="InterPro"/>
</dbReference>
<accession>A0A060M5Z2</accession>
<protein>
    <recommendedName>
        <fullName evidence="3">Spo0E like sporulation regulatory protein</fullName>
    </recommendedName>
</protein>
<dbReference type="HOGENOM" id="CLU_3004532_0_0_9"/>
<dbReference type="KEGG" id="ble:BleG1_2930"/>
<dbReference type="RefSeq" id="WP_078440065.1">
    <property type="nucleotide sequence ID" value="NZ_CP003923.1"/>
</dbReference>
<gene>
    <name evidence="1" type="ORF">BleG1_2930</name>
</gene>
<dbReference type="GO" id="GO:0043937">
    <property type="term" value="P:regulation of sporulation"/>
    <property type="evidence" value="ECO:0007669"/>
    <property type="project" value="InterPro"/>
</dbReference>
<dbReference type="InterPro" id="IPR037208">
    <property type="entry name" value="Spo0E-like_sf"/>
</dbReference>
<dbReference type="Gene3D" id="4.10.280.10">
    <property type="entry name" value="Helix-loop-helix DNA-binding domain"/>
    <property type="match status" value="1"/>
</dbReference>
<sequence>MNVRNDLCLERLELLRNQMLQAAKRHGLNHPLVLTYSEQIDDIHNRLMRKDQSPLE</sequence>
<evidence type="ECO:0000313" key="2">
    <source>
        <dbReference type="Proteomes" id="UP000027142"/>
    </source>
</evidence>
<dbReference type="EMBL" id="CP003923">
    <property type="protein sequence ID" value="AIC95494.1"/>
    <property type="molecule type" value="Genomic_DNA"/>
</dbReference>
<evidence type="ECO:0008006" key="3">
    <source>
        <dbReference type="Google" id="ProtNLM"/>
    </source>
</evidence>
<dbReference type="Proteomes" id="UP000027142">
    <property type="component" value="Chromosome"/>
</dbReference>
<organism evidence="1 2">
    <name type="scientific">Shouchella lehensis G1</name>
    <dbReference type="NCBI Taxonomy" id="1246626"/>
    <lineage>
        <taxon>Bacteria</taxon>
        <taxon>Bacillati</taxon>
        <taxon>Bacillota</taxon>
        <taxon>Bacilli</taxon>
        <taxon>Bacillales</taxon>
        <taxon>Bacillaceae</taxon>
        <taxon>Shouchella</taxon>
    </lineage>
</organism>
<name>A0A060M5Z2_9BACI</name>
<dbReference type="Pfam" id="PF09388">
    <property type="entry name" value="SpoOE-like"/>
    <property type="match status" value="1"/>
</dbReference>